<evidence type="ECO:0000313" key="2">
    <source>
        <dbReference type="Proteomes" id="UP000663833"/>
    </source>
</evidence>
<protein>
    <submittedName>
        <fullName evidence="1">Uncharacterized protein</fullName>
    </submittedName>
</protein>
<accession>A0A818LS26</accession>
<comment type="caution">
    <text evidence="1">The sequence shown here is derived from an EMBL/GenBank/DDBJ whole genome shotgun (WGS) entry which is preliminary data.</text>
</comment>
<evidence type="ECO:0000313" key="1">
    <source>
        <dbReference type="EMBL" id="CAF3579191.1"/>
    </source>
</evidence>
<gene>
    <name evidence="1" type="ORF">LUA448_LOCUS29355</name>
</gene>
<sequence>MLSLKNFKKKYVKLPPEKPQLTSNESKSSLKSSGDVFLDRNKVNLLAKWLDKLNQQHLITVTEQNDIVIMPGGENDQAQQIFIKHADVNAYIETKENKSNKINEYEIATMPDIASILLKYKYVNDSSGQMVFSTQTIPSDRNELIWLQSIVTQTIPSDRNELIWLQSIVYGAQLDSQSRETCVKLFDGNSMESLYIPWEYMAPTDDVRAIANYLFRNGRVRYDIDTGAYAYRYVEPDILLDKKNDSPERIAKRQMLSFHISRIYVDEKNKRIELEFLDKANQLLTIPSSWYRQIFAHDFDRYYIIDALLANGGVISGDNFLFMGHAYSLKVPDVTTTMAHSTVASNLQTVNLSSKQKIDLVCRYVDLIIEQDGVRHDNYNDIFLLENAYDGSQLYFTQKHSQWIRQNQFQRLDVIYILTNYGQIKEDKSDNWLLYYNDHFIHLPVSIIRSFKIASQNIGYSTHSLNEQYLRDTQPIAQATRIRAATPPPVTNRDAQFGAYLPSEAKASFFKRYHSTIDYMYRHNLITWDKRLKLIKLHFSDQTLILPIDHLHSILDPRVMSSSSSTAEDVLPFTSRQLSQYLINNSHMINNFV</sequence>
<organism evidence="1 2">
    <name type="scientific">Rotaria socialis</name>
    <dbReference type="NCBI Taxonomy" id="392032"/>
    <lineage>
        <taxon>Eukaryota</taxon>
        <taxon>Metazoa</taxon>
        <taxon>Spiralia</taxon>
        <taxon>Gnathifera</taxon>
        <taxon>Rotifera</taxon>
        <taxon>Eurotatoria</taxon>
        <taxon>Bdelloidea</taxon>
        <taxon>Philodinida</taxon>
        <taxon>Philodinidae</taxon>
        <taxon>Rotaria</taxon>
    </lineage>
</organism>
<dbReference type="AlphaFoldDB" id="A0A818LS26"/>
<proteinExistence type="predicted"/>
<name>A0A818LS26_9BILA</name>
<dbReference type="Proteomes" id="UP000663833">
    <property type="component" value="Unassembled WGS sequence"/>
</dbReference>
<reference evidence="1" key="1">
    <citation type="submission" date="2021-02" db="EMBL/GenBank/DDBJ databases">
        <authorList>
            <person name="Nowell W R."/>
        </authorList>
    </citation>
    <scope>NUCLEOTIDE SEQUENCE</scope>
</reference>
<dbReference type="EMBL" id="CAJNYD010004209">
    <property type="protein sequence ID" value="CAF3579191.1"/>
    <property type="molecule type" value="Genomic_DNA"/>
</dbReference>